<dbReference type="Proteomes" id="UP000776629">
    <property type="component" value="Unassembled WGS sequence"/>
</dbReference>
<dbReference type="InterPro" id="IPR006139">
    <property type="entry name" value="D-isomer_2_OHA_DH_cat_dom"/>
</dbReference>
<accession>A0ABS2ENV3</accession>
<name>A0ABS2ENV3_9LACO</name>
<comment type="similarity">
    <text evidence="1 4">Belongs to the D-isomer specific 2-hydroxyacid dehydrogenase family.</text>
</comment>
<dbReference type="Gene3D" id="3.40.50.720">
    <property type="entry name" value="NAD(P)-binding Rossmann-like Domain"/>
    <property type="match status" value="2"/>
</dbReference>
<evidence type="ECO:0000313" key="8">
    <source>
        <dbReference type="Proteomes" id="UP000776629"/>
    </source>
</evidence>
<evidence type="ECO:0000256" key="4">
    <source>
        <dbReference type="RuleBase" id="RU003719"/>
    </source>
</evidence>
<proteinExistence type="inferred from homology"/>
<dbReference type="RefSeq" id="WP_204776459.1">
    <property type="nucleotide sequence ID" value="NZ_JACJJQ010000018.1"/>
</dbReference>
<feature type="domain" description="D-isomer specific 2-hydroxyacid dehydrogenase catalytic" evidence="5">
    <location>
        <begin position="11"/>
        <end position="327"/>
    </location>
</feature>
<evidence type="ECO:0000256" key="1">
    <source>
        <dbReference type="ARBA" id="ARBA00005854"/>
    </source>
</evidence>
<dbReference type="InterPro" id="IPR058205">
    <property type="entry name" value="D-LDH-like"/>
</dbReference>
<evidence type="ECO:0000313" key="7">
    <source>
        <dbReference type="EMBL" id="MBM6754093.1"/>
    </source>
</evidence>
<keyword evidence="3" id="KW-0520">NAD</keyword>
<dbReference type="PANTHER" id="PTHR43026">
    <property type="entry name" value="2-HYDROXYACID DEHYDROGENASE HOMOLOG 1-RELATED"/>
    <property type="match status" value="1"/>
</dbReference>
<dbReference type="InterPro" id="IPR036291">
    <property type="entry name" value="NAD(P)-bd_dom_sf"/>
</dbReference>
<reference evidence="7 8" key="1">
    <citation type="journal article" date="2021" name="Sci. Rep.">
        <title>The distribution of antibiotic resistance genes in chicken gut microbiota commensals.</title>
        <authorList>
            <person name="Juricova H."/>
            <person name="Matiasovicova J."/>
            <person name="Kubasova T."/>
            <person name="Cejkova D."/>
            <person name="Rychlik I."/>
        </authorList>
    </citation>
    <scope>NUCLEOTIDE SEQUENCE [LARGE SCALE GENOMIC DNA]</scope>
    <source>
        <strain evidence="7 8">An810</strain>
    </source>
</reference>
<dbReference type="Pfam" id="PF02826">
    <property type="entry name" value="2-Hacid_dh_C"/>
    <property type="match status" value="1"/>
</dbReference>
<evidence type="ECO:0000256" key="3">
    <source>
        <dbReference type="ARBA" id="ARBA00023027"/>
    </source>
</evidence>
<dbReference type="PROSITE" id="PS00671">
    <property type="entry name" value="D_2_HYDROXYACID_DH_3"/>
    <property type="match status" value="1"/>
</dbReference>
<dbReference type="InterPro" id="IPR029753">
    <property type="entry name" value="D-isomer_DH_CS"/>
</dbReference>
<feature type="domain" description="D-isomer specific 2-hydroxyacid dehydrogenase NAD-binding" evidence="6">
    <location>
        <begin position="112"/>
        <end position="296"/>
    </location>
</feature>
<gene>
    <name evidence="7" type="ORF">H5993_04870</name>
</gene>
<comment type="caution">
    <text evidence="7">The sequence shown here is derived from an EMBL/GenBank/DDBJ whole genome shotgun (WGS) entry which is preliminary data.</text>
</comment>
<dbReference type="SUPFAM" id="SSF52283">
    <property type="entry name" value="Formate/glycerate dehydrogenase catalytic domain-like"/>
    <property type="match status" value="1"/>
</dbReference>
<sequence>MKKIIMYAVLDVEQPFIDAYAKAHNVEIKSVAERLTPETVGWAKGFDGIDIQQTIPLDPSIYPTLKSFGIKQITARMVGFDFIDLKLAKENGLIVTNVPAYSPRAIAEMGLTQALRLVRKLGYYDDRMDRLDFRWSGLESTEIYNLTVGIIGAGHIGGATAQLYSALGAKVIAVDPVHHAELEPYLSYTDLDRVLKEPDIVTIHTPLNNETSAMLNAEAFKKMKPSAYLINMARGGLVVTDDLIAALQNHEIAGAALDTLADEGQFFEKQAQPEEIPEDYKILRAMPNVLISPHSAFYTDTAMRNIVEMGLDDVMLILDGKRPNYPVVE</sequence>
<keyword evidence="8" id="KW-1185">Reference proteome</keyword>
<organism evidence="7 8">
    <name type="scientific">Limosilactobacillus alvi</name>
    <dbReference type="NCBI Taxonomy" id="990412"/>
    <lineage>
        <taxon>Bacteria</taxon>
        <taxon>Bacillati</taxon>
        <taxon>Bacillota</taxon>
        <taxon>Bacilli</taxon>
        <taxon>Lactobacillales</taxon>
        <taxon>Lactobacillaceae</taxon>
        <taxon>Limosilactobacillus</taxon>
    </lineage>
</organism>
<protein>
    <submittedName>
        <fullName evidence="7">D-2-hydroxyacid dehydrogenase</fullName>
    </submittedName>
</protein>
<dbReference type="Pfam" id="PF00389">
    <property type="entry name" value="2-Hacid_dh"/>
    <property type="match status" value="1"/>
</dbReference>
<evidence type="ECO:0000256" key="2">
    <source>
        <dbReference type="ARBA" id="ARBA00023002"/>
    </source>
</evidence>
<dbReference type="CDD" id="cd12186">
    <property type="entry name" value="LDH"/>
    <property type="match status" value="1"/>
</dbReference>
<dbReference type="InterPro" id="IPR006140">
    <property type="entry name" value="D-isomer_DH_NAD-bd"/>
</dbReference>
<evidence type="ECO:0000259" key="6">
    <source>
        <dbReference type="Pfam" id="PF02826"/>
    </source>
</evidence>
<keyword evidence="2 4" id="KW-0560">Oxidoreductase</keyword>
<dbReference type="SUPFAM" id="SSF51735">
    <property type="entry name" value="NAD(P)-binding Rossmann-fold domains"/>
    <property type="match status" value="1"/>
</dbReference>
<evidence type="ECO:0000259" key="5">
    <source>
        <dbReference type="Pfam" id="PF00389"/>
    </source>
</evidence>
<dbReference type="EMBL" id="JACJJQ010000018">
    <property type="protein sequence ID" value="MBM6754093.1"/>
    <property type="molecule type" value="Genomic_DNA"/>
</dbReference>
<dbReference type="PANTHER" id="PTHR43026:SF1">
    <property type="entry name" value="2-HYDROXYACID DEHYDROGENASE HOMOLOG 1-RELATED"/>
    <property type="match status" value="1"/>
</dbReference>